<evidence type="ECO:0000313" key="6">
    <source>
        <dbReference type="EMBL" id="VEJ49198.1"/>
    </source>
</evidence>
<reference evidence="6 7" key="1">
    <citation type="submission" date="2018-12" db="EMBL/GenBank/DDBJ databases">
        <authorList>
            <consortium name="Pathogen Informatics"/>
        </authorList>
    </citation>
    <scope>NUCLEOTIDE SEQUENCE [LARGE SCALE GENOMIC DNA]</scope>
    <source>
        <strain evidence="6 7">NCTC12742</strain>
    </source>
</reference>
<dbReference type="PANTHER" id="PTHR43191:SF2">
    <property type="entry name" value="RRNA METHYLTRANSFERASE 3, MITOCHONDRIAL"/>
    <property type="match status" value="1"/>
</dbReference>
<dbReference type="STRING" id="28091.SAMEA3174300_00733"/>
<dbReference type="Pfam" id="PF22435">
    <property type="entry name" value="MRM3-like_sub_bind"/>
    <property type="match status" value="1"/>
</dbReference>
<dbReference type="Pfam" id="PF00588">
    <property type="entry name" value="SpoU_methylase"/>
    <property type="match status" value="1"/>
</dbReference>
<dbReference type="InterPro" id="IPR029028">
    <property type="entry name" value="Alpha/beta_knot_MTases"/>
</dbReference>
<dbReference type="Gene3D" id="3.40.1280.10">
    <property type="match status" value="1"/>
</dbReference>
<keyword evidence="7" id="KW-1185">Reference proteome</keyword>
<dbReference type="SUPFAM" id="SSF75217">
    <property type="entry name" value="alpha/beta knot"/>
    <property type="match status" value="1"/>
</dbReference>
<dbReference type="GO" id="GO:0003723">
    <property type="term" value="F:RNA binding"/>
    <property type="evidence" value="ECO:0007669"/>
    <property type="project" value="InterPro"/>
</dbReference>
<dbReference type="Proteomes" id="UP000272771">
    <property type="component" value="Chromosome"/>
</dbReference>
<evidence type="ECO:0000256" key="1">
    <source>
        <dbReference type="ARBA" id="ARBA00007228"/>
    </source>
</evidence>
<proteinExistence type="inferred from homology"/>
<dbReference type="CDD" id="cd18095">
    <property type="entry name" value="SpoU-like_rRNA-MTase"/>
    <property type="match status" value="1"/>
</dbReference>
<gene>
    <name evidence="6" type="primary">rlmB_1</name>
    <name evidence="6" type="ORF">NCTC12742_00077</name>
</gene>
<dbReference type="KEGG" id="nwe:SAMEA3174300_0733"/>
<dbReference type="InterPro" id="IPR029026">
    <property type="entry name" value="tRNA_m1G_MTases_N"/>
</dbReference>
<dbReference type="InterPro" id="IPR029064">
    <property type="entry name" value="Ribosomal_eL30-like_sf"/>
</dbReference>
<keyword evidence="2 6" id="KW-0489">Methyltransferase</keyword>
<organism evidence="6 7">
    <name type="scientific">Neisseria weaveri</name>
    <dbReference type="NCBI Taxonomy" id="28091"/>
    <lineage>
        <taxon>Bacteria</taxon>
        <taxon>Pseudomonadati</taxon>
        <taxon>Pseudomonadota</taxon>
        <taxon>Betaproteobacteria</taxon>
        <taxon>Neisseriales</taxon>
        <taxon>Neisseriaceae</taxon>
        <taxon>Neisseria</taxon>
    </lineage>
</organism>
<dbReference type="GO" id="GO:0008173">
    <property type="term" value="F:RNA methyltransferase activity"/>
    <property type="evidence" value="ECO:0007669"/>
    <property type="project" value="InterPro"/>
</dbReference>
<keyword evidence="3 6" id="KW-0808">Transferase</keyword>
<protein>
    <submittedName>
        <fullName evidence="6">RNA methyltransferase</fullName>
        <ecNumber evidence="6">2.1.1.185</ecNumber>
    </submittedName>
</protein>
<feature type="domain" description="tRNA/rRNA methyltransferase SpoU type" evidence="4">
    <location>
        <begin position="140"/>
        <end position="277"/>
    </location>
</feature>
<dbReference type="InterPro" id="IPR053888">
    <property type="entry name" value="MRM3-like_sub_bind"/>
</dbReference>
<dbReference type="GO" id="GO:0006396">
    <property type="term" value="P:RNA processing"/>
    <property type="evidence" value="ECO:0007669"/>
    <property type="project" value="InterPro"/>
</dbReference>
<dbReference type="EC" id="2.1.1.185" evidence="6"/>
<dbReference type="SUPFAM" id="SSF55315">
    <property type="entry name" value="L30e-like"/>
    <property type="match status" value="1"/>
</dbReference>
<evidence type="ECO:0000313" key="7">
    <source>
        <dbReference type="Proteomes" id="UP000272771"/>
    </source>
</evidence>
<dbReference type="InterPro" id="IPR001537">
    <property type="entry name" value="SpoU_MeTrfase"/>
</dbReference>
<dbReference type="EMBL" id="LR134533">
    <property type="protein sequence ID" value="VEJ49198.1"/>
    <property type="molecule type" value="Genomic_DNA"/>
</dbReference>
<evidence type="ECO:0000256" key="2">
    <source>
        <dbReference type="ARBA" id="ARBA00022603"/>
    </source>
</evidence>
<dbReference type="InterPro" id="IPR051259">
    <property type="entry name" value="rRNA_Methyltransferase"/>
</dbReference>
<evidence type="ECO:0000259" key="5">
    <source>
        <dbReference type="Pfam" id="PF22435"/>
    </source>
</evidence>
<sequence>MFPLFSDGLRITLHTKGRLKAIIALMKQITSAHNEQLKHLAKLLSQAKARKEYGQTVLEGVHLLQVYLQNGFQPLQVYIPQSKLNIHEISALRAELPDNLITVVGDAALSKITSLTEAEEVMTLIRIPQQESLPASGDCVVLDKVQDPGNVGTVLRSAAAAGIQQMVLSADSADVWSPKVLRSGMGAHFLLKLFTRVDLSEWRKMYTDKVWATALSEHNNFNLYEMDLQQPAAWVFGNEGSGVGQAMLSAVDGCVKIPMLGATESLNVAMAATVCLFEQMRQRLQA</sequence>
<feature type="domain" description="MRM3-like substrate binding" evidence="5">
    <location>
        <begin position="34"/>
        <end position="122"/>
    </location>
</feature>
<evidence type="ECO:0000256" key="3">
    <source>
        <dbReference type="ARBA" id="ARBA00022679"/>
    </source>
</evidence>
<evidence type="ECO:0000259" key="4">
    <source>
        <dbReference type="Pfam" id="PF00588"/>
    </source>
</evidence>
<dbReference type="GO" id="GO:0032259">
    <property type="term" value="P:methylation"/>
    <property type="evidence" value="ECO:0007669"/>
    <property type="project" value="UniProtKB-KW"/>
</dbReference>
<dbReference type="AlphaFoldDB" id="A0A448VHF5"/>
<accession>A0A448VHF5</accession>
<dbReference type="PANTHER" id="PTHR43191">
    <property type="entry name" value="RRNA METHYLTRANSFERASE 3"/>
    <property type="match status" value="1"/>
</dbReference>
<dbReference type="Gene3D" id="3.30.1330.30">
    <property type="match status" value="1"/>
</dbReference>
<name>A0A448VHF5_9NEIS</name>
<comment type="similarity">
    <text evidence="1">Belongs to the class IV-like SAM-binding methyltransferase superfamily. RNA methyltransferase TrmH family.</text>
</comment>